<keyword evidence="2" id="KW-0413">Isomerase</keyword>
<dbReference type="GO" id="GO:0016872">
    <property type="term" value="F:intramolecular lyase activity"/>
    <property type="evidence" value="ECO:0007669"/>
    <property type="project" value="InterPro"/>
</dbReference>
<dbReference type="Proteomes" id="UP000193467">
    <property type="component" value="Unassembled WGS sequence"/>
</dbReference>
<feature type="domain" description="Chalcone isomerase" evidence="1">
    <location>
        <begin position="104"/>
        <end position="299"/>
    </location>
</feature>
<dbReference type="Gene3D" id="1.10.890.20">
    <property type="match status" value="1"/>
</dbReference>
<dbReference type="InterPro" id="IPR016087">
    <property type="entry name" value="Chalcone_isomerase"/>
</dbReference>
<dbReference type="SUPFAM" id="SSF54626">
    <property type="entry name" value="Chalcone isomerase"/>
    <property type="match status" value="1"/>
</dbReference>
<dbReference type="OrthoDB" id="18193at2759"/>
<keyword evidence="3" id="KW-1185">Reference proteome</keyword>
<dbReference type="AlphaFoldDB" id="A0A1Y2EWW4"/>
<dbReference type="Gene3D" id="3.50.70.10">
    <property type="match status" value="1"/>
</dbReference>
<dbReference type="InParanoid" id="A0A1Y2EWW4"/>
<accession>A0A1Y2EWW4</accession>
<dbReference type="PANTHER" id="PTHR47284">
    <property type="entry name" value="FATTY-ACID-BINDING PROTEIN 2"/>
    <property type="match status" value="1"/>
</dbReference>
<name>A0A1Y2EWW4_9BASI</name>
<comment type="caution">
    <text evidence="2">The sequence shown here is derived from an EMBL/GenBank/DDBJ whole genome shotgun (WGS) entry which is preliminary data.</text>
</comment>
<dbReference type="PANTHER" id="PTHR47284:SF3">
    <property type="entry name" value="FATTY-ACID-BINDING PROTEIN 2"/>
    <property type="match status" value="1"/>
</dbReference>
<dbReference type="InterPro" id="IPR016089">
    <property type="entry name" value="Chalcone_isomerase_bundle_sf"/>
</dbReference>
<organism evidence="2 3">
    <name type="scientific">Leucosporidium creatinivorum</name>
    <dbReference type="NCBI Taxonomy" id="106004"/>
    <lineage>
        <taxon>Eukaryota</taxon>
        <taxon>Fungi</taxon>
        <taxon>Dikarya</taxon>
        <taxon>Basidiomycota</taxon>
        <taxon>Pucciniomycotina</taxon>
        <taxon>Microbotryomycetes</taxon>
        <taxon>Leucosporidiales</taxon>
        <taxon>Leucosporidium</taxon>
    </lineage>
</organism>
<sequence length="313" mass="33457">MLSSSGTAFSAACRSTARRAPASSVRQLSTRAALPRTNYAAWIAATALTGSVLGYSVYQLKPELLPAVIPEAHAESEPSLNYYIDPNTSTPFPTSITSPDGVKLALVGTGVRTVSFLGIKVYAGGFYVEEAVLKNLSKVEGFESFNAEKLLPPFPKSEDAGIYGEALIGKLLDVADVSVMIVPLRNTNLPHLRDGFSRALVARMKLPHVSGALSEEQSESAGTALTELKGYFPGRTLPKGSPLELYFSSKKTVLFQMRSTKDAHADVLGTLTHPILAKQLLLSYFSDSLETSPELRKSTALGLAGEPRHPSTA</sequence>
<proteinExistence type="predicted"/>
<dbReference type="InterPro" id="IPR036298">
    <property type="entry name" value="Chalcone_isomerase_sf"/>
</dbReference>
<dbReference type="EMBL" id="MCGR01000037">
    <property type="protein sequence ID" value="ORY75626.1"/>
    <property type="molecule type" value="Genomic_DNA"/>
</dbReference>
<protein>
    <submittedName>
        <fullName evidence="2">Chalcone-flavanone isomerase-domain-containing protein</fullName>
    </submittedName>
</protein>
<evidence type="ECO:0000313" key="2">
    <source>
        <dbReference type="EMBL" id="ORY75626.1"/>
    </source>
</evidence>
<gene>
    <name evidence="2" type="ORF">BCR35DRAFT_306115</name>
</gene>
<dbReference type="Pfam" id="PF16035">
    <property type="entry name" value="Chalcone_2"/>
    <property type="match status" value="1"/>
</dbReference>
<reference evidence="2 3" key="1">
    <citation type="submission" date="2016-07" db="EMBL/GenBank/DDBJ databases">
        <title>Pervasive Adenine N6-methylation of Active Genes in Fungi.</title>
        <authorList>
            <consortium name="DOE Joint Genome Institute"/>
            <person name="Mondo S.J."/>
            <person name="Dannebaum R.O."/>
            <person name="Kuo R.C."/>
            <person name="Labutti K."/>
            <person name="Haridas S."/>
            <person name="Kuo A."/>
            <person name="Salamov A."/>
            <person name="Ahrendt S.R."/>
            <person name="Lipzen A."/>
            <person name="Sullivan W."/>
            <person name="Andreopoulos W.B."/>
            <person name="Clum A."/>
            <person name="Lindquist E."/>
            <person name="Daum C."/>
            <person name="Ramamoorthy G.K."/>
            <person name="Gryganskyi A."/>
            <person name="Culley D."/>
            <person name="Magnuson J.K."/>
            <person name="James T.Y."/>
            <person name="O'Malley M.A."/>
            <person name="Stajich J.E."/>
            <person name="Spatafora J.W."/>
            <person name="Visel A."/>
            <person name="Grigoriev I.V."/>
        </authorList>
    </citation>
    <scope>NUCLEOTIDE SEQUENCE [LARGE SCALE GENOMIC DNA]</scope>
    <source>
        <strain evidence="2 3">62-1032</strain>
    </source>
</reference>
<evidence type="ECO:0000313" key="3">
    <source>
        <dbReference type="Proteomes" id="UP000193467"/>
    </source>
</evidence>
<dbReference type="STRING" id="106004.A0A1Y2EWW4"/>
<dbReference type="InterPro" id="IPR016088">
    <property type="entry name" value="Chalcone_isomerase_3-sand"/>
</dbReference>
<evidence type="ECO:0000259" key="1">
    <source>
        <dbReference type="Pfam" id="PF16035"/>
    </source>
</evidence>